<dbReference type="Proteomes" id="UP000220840">
    <property type="component" value="Unassembled WGS sequence"/>
</dbReference>
<dbReference type="GO" id="GO:1902201">
    <property type="term" value="P:negative regulation of bacterial-type flagellum-dependent cell motility"/>
    <property type="evidence" value="ECO:0007669"/>
    <property type="project" value="TreeGrafter"/>
</dbReference>
<dbReference type="Pfam" id="PF00990">
    <property type="entry name" value="GGDEF"/>
    <property type="match status" value="1"/>
</dbReference>
<dbReference type="InterPro" id="IPR050469">
    <property type="entry name" value="Diguanylate_Cyclase"/>
</dbReference>
<dbReference type="RefSeq" id="WP_058295455.1">
    <property type="nucleotide sequence ID" value="NZ_CAMTCK010000081.1"/>
</dbReference>
<evidence type="ECO:0000259" key="2">
    <source>
        <dbReference type="PROSITE" id="PS50887"/>
    </source>
</evidence>
<name>A0A2A7MIF0_9CLOT</name>
<proteinExistence type="predicted"/>
<dbReference type="PANTHER" id="PTHR45138:SF9">
    <property type="entry name" value="DIGUANYLATE CYCLASE DGCM-RELATED"/>
    <property type="match status" value="1"/>
</dbReference>
<feature type="transmembrane region" description="Helical" evidence="1">
    <location>
        <begin position="510"/>
        <end position="533"/>
    </location>
</feature>
<dbReference type="AlphaFoldDB" id="A0A2A7MIF0"/>
<comment type="caution">
    <text evidence="3">The sequence shown here is derived from an EMBL/GenBank/DDBJ whole genome shotgun (WGS) entry which is preliminary data.</text>
</comment>
<keyword evidence="1" id="KW-0472">Membrane</keyword>
<evidence type="ECO:0000313" key="4">
    <source>
        <dbReference type="Proteomes" id="UP000220840"/>
    </source>
</evidence>
<dbReference type="STRING" id="137838.GCA_001458595_02697"/>
<reference evidence="3 4" key="1">
    <citation type="submission" date="2017-10" db="EMBL/GenBank/DDBJ databases">
        <title>Effective Description of Clostridium neonatale sp. nov. linked to necrotizing enterocolitis in neonates and a clarification of species assignable to the genus Clostridium (Prazmowski 1880) emend. Lawson and Rainey 2016.</title>
        <authorList>
            <person name="Bernard K."/>
            <person name="Burdz T."/>
            <person name="Wiebe D."/>
            <person name="Balcewich B."/>
            <person name="Alfa M."/>
            <person name="Bernier A.-M."/>
        </authorList>
    </citation>
    <scope>NUCLEOTIDE SEQUENCE [LARGE SCALE GENOMIC DNA]</scope>
    <source>
        <strain evidence="3 4">LCDC99A005</strain>
    </source>
</reference>
<dbReference type="GO" id="GO:0052621">
    <property type="term" value="F:diguanylate cyclase activity"/>
    <property type="evidence" value="ECO:0007669"/>
    <property type="project" value="TreeGrafter"/>
</dbReference>
<keyword evidence="1" id="KW-0812">Transmembrane</keyword>
<dbReference type="Gene3D" id="3.40.190.10">
    <property type="entry name" value="Periplasmic binding protein-like II"/>
    <property type="match status" value="4"/>
</dbReference>
<dbReference type="InterPro" id="IPR001638">
    <property type="entry name" value="Solute-binding_3/MltF_N"/>
</dbReference>
<keyword evidence="4" id="KW-1185">Reference proteome</keyword>
<dbReference type="PROSITE" id="PS50887">
    <property type="entry name" value="GGDEF"/>
    <property type="match status" value="1"/>
</dbReference>
<keyword evidence="1" id="KW-1133">Transmembrane helix</keyword>
<feature type="domain" description="GGDEF" evidence="2">
    <location>
        <begin position="580"/>
        <end position="714"/>
    </location>
</feature>
<dbReference type="GO" id="GO:0005886">
    <property type="term" value="C:plasma membrane"/>
    <property type="evidence" value="ECO:0007669"/>
    <property type="project" value="TreeGrafter"/>
</dbReference>
<protein>
    <submittedName>
        <fullName evidence="3">GGDEF domain-containing protein</fullName>
    </submittedName>
</protein>
<evidence type="ECO:0000313" key="3">
    <source>
        <dbReference type="EMBL" id="PEG31297.1"/>
    </source>
</evidence>
<dbReference type="SMART" id="SM00062">
    <property type="entry name" value="PBPb"/>
    <property type="match status" value="2"/>
</dbReference>
<dbReference type="NCBIfam" id="TIGR00254">
    <property type="entry name" value="GGDEF"/>
    <property type="match status" value="1"/>
</dbReference>
<gene>
    <name evidence="3" type="ORF">CQ394_06130</name>
</gene>
<dbReference type="InterPro" id="IPR029787">
    <property type="entry name" value="Nucleotide_cyclase"/>
</dbReference>
<sequence length="715" mass="82170">MNYIILKNIRKFNKIILIFGILLICFSIQTKSIQAEENNVIKVGYPIVEGFTEIKDGVYSGYAYEYLREIAKYTGWEYEFVEMSLNDAMNELKNGNIDIVAGMLKNDQSIKIYDFPEYDSGYTYTTLSILKDNENISQSNFETLNGLKVGYFETSKVRLNNFIKFCENNSITNIDLIPYPFQTGKELSEALESKEVDAIIDGDLLTNKNEKVVVKFGAIPYYFATTKGNTKITQQLNHVLFKIKESDPAFNQKLYNKYFQINKEHFFILTEEEQSYINNMAPLKAIYIDNYNPLQYYDINTKKPAGIFIDVMNLITQKSGLRFELVRVKSYEEAYELIKAKKADLIIGAPSIYPIADENEFTLTKSYLKFDMVEVVRKNKNNQQNNPKIIALPIGGAYYNINNDYEINLYDTFEECLTAVEKGTADLTCGNNHSVSNYLAAGYYPNLTVISNDFKTEVSIGLAKPTNNNLLSIINKAIYSLSEEEIKDIIYLNTINIKHSVTLKQFFFDNLALCIAVIILFLSLISIITYLLVRIKFKNLVLSKELLLKKSQTDPLTGLYNRDAFEQSVINYLNTKNPILYGAFIIIDIDYFKQINDSLGHKVGDDLLKDFSQLLKEFFSLEDILCRWGGDEFIVFMKDIEENNLQIVNQKLQQLCQLMNKDISYNGCSKKISLSIGSTVIKQNLDFNEIYQQADTLLYEVKRNGRNGFKVNINF</sequence>
<dbReference type="InterPro" id="IPR000160">
    <property type="entry name" value="GGDEF_dom"/>
</dbReference>
<dbReference type="EMBL" id="PDCJ01000001">
    <property type="protein sequence ID" value="PEG31297.1"/>
    <property type="molecule type" value="Genomic_DNA"/>
</dbReference>
<dbReference type="CDD" id="cd01949">
    <property type="entry name" value="GGDEF"/>
    <property type="match status" value="1"/>
</dbReference>
<dbReference type="GO" id="GO:0043709">
    <property type="term" value="P:cell adhesion involved in single-species biofilm formation"/>
    <property type="evidence" value="ECO:0007669"/>
    <property type="project" value="TreeGrafter"/>
</dbReference>
<dbReference type="PANTHER" id="PTHR45138">
    <property type="entry name" value="REGULATORY COMPONENTS OF SENSORY TRANSDUCTION SYSTEM"/>
    <property type="match status" value="1"/>
</dbReference>
<dbReference type="Pfam" id="PF00497">
    <property type="entry name" value="SBP_bac_3"/>
    <property type="match status" value="2"/>
</dbReference>
<dbReference type="SUPFAM" id="SSF55073">
    <property type="entry name" value="Nucleotide cyclase"/>
    <property type="match status" value="1"/>
</dbReference>
<dbReference type="OrthoDB" id="9810305at2"/>
<dbReference type="SUPFAM" id="SSF53850">
    <property type="entry name" value="Periplasmic binding protein-like II"/>
    <property type="match status" value="2"/>
</dbReference>
<evidence type="ECO:0000256" key="1">
    <source>
        <dbReference type="SAM" id="Phobius"/>
    </source>
</evidence>
<dbReference type="SMART" id="SM00267">
    <property type="entry name" value="GGDEF"/>
    <property type="match status" value="1"/>
</dbReference>
<organism evidence="3 4">
    <name type="scientific">Clostridium neonatale</name>
    <dbReference type="NCBI Taxonomy" id="137838"/>
    <lineage>
        <taxon>Bacteria</taxon>
        <taxon>Bacillati</taxon>
        <taxon>Bacillota</taxon>
        <taxon>Clostridia</taxon>
        <taxon>Eubacteriales</taxon>
        <taxon>Clostridiaceae</taxon>
        <taxon>Clostridium</taxon>
    </lineage>
</organism>
<dbReference type="InterPro" id="IPR043128">
    <property type="entry name" value="Rev_trsase/Diguanyl_cyclase"/>
</dbReference>
<accession>A0A2A7MIF0</accession>
<dbReference type="Gene3D" id="3.30.70.270">
    <property type="match status" value="1"/>
</dbReference>